<evidence type="ECO:0000313" key="5">
    <source>
        <dbReference type="Proteomes" id="UP000294882"/>
    </source>
</evidence>
<accession>A0A063YLQ9</accession>
<dbReference type="Proteomes" id="UP001233782">
    <property type="component" value="Unassembled WGS sequence"/>
</dbReference>
<reference evidence="2" key="3">
    <citation type="submission" date="2023-04" db="EMBL/GenBank/DDBJ databases">
        <title>Genomes of recent Mycoplasma hyosynoviae isolates 2023.</title>
        <authorList>
            <person name="Spergser J."/>
        </authorList>
    </citation>
    <scope>NUCLEOTIDE SEQUENCE</scope>
    <source>
        <strain evidence="2">SN1J23N</strain>
    </source>
</reference>
<dbReference type="Pfam" id="PF09903">
    <property type="entry name" value="DUF2130"/>
    <property type="match status" value="1"/>
</dbReference>
<reference evidence="4" key="2">
    <citation type="submission" date="2022-07" db="EMBL/GenBank/DDBJ databases">
        <title>Complete genome of Mycoplasma hyosynoviae B1.</title>
        <authorList>
            <person name="Spergser J."/>
        </authorList>
    </citation>
    <scope>NUCLEOTIDE SEQUENCE</scope>
    <source>
        <strain evidence="4">B1</strain>
    </source>
</reference>
<dbReference type="Proteomes" id="UP000294882">
    <property type="component" value="Unassembled WGS sequence"/>
</dbReference>
<dbReference type="InterPro" id="IPR019219">
    <property type="entry name" value="DUF2130"/>
</dbReference>
<dbReference type="GeneID" id="75105159"/>
<dbReference type="RefSeq" id="WP_051601248.1">
    <property type="nucleotide sequence ID" value="NZ_CP101127.1"/>
</dbReference>
<feature type="coiled-coil region" evidence="1">
    <location>
        <begin position="33"/>
        <end position="206"/>
    </location>
</feature>
<reference evidence="3 5" key="1">
    <citation type="submission" date="2019-03" db="EMBL/GenBank/DDBJ databases">
        <title>Genomic Encyclopedia of Archaeal and Bacterial Type Strains, Phase II (KMG-II): from individual species to whole genera.</title>
        <authorList>
            <person name="Goeker M."/>
        </authorList>
    </citation>
    <scope>NUCLEOTIDE SEQUENCE [LARGE SCALE GENOMIC DNA]</scope>
    <source>
        <strain evidence="3 5">ATCC 25591</strain>
    </source>
</reference>
<dbReference type="OrthoDB" id="3224137at2"/>
<dbReference type="EMBL" id="JASBCP010000004">
    <property type="protein sequence ID" value="MDI3048155.1"/>
    <property type="molecule type" value="Genomic_DNA"/>
</dbReference>
<dbReference type="PIRSF" id="PIRSF005850">
    <property type="entry name" value="UCP005850"/>
    <property type="match status" value="1"/>
</dbReference>
<evidence type="ECO:0000313" key="3">
    <source>
        <dbReference type="EMBL" id="TDU95997.1"/>
    </source>
</evidence>
<dbReference type="EMBL" id="SOCH01000006">
    <property type="protein sequence ID" value="TDU95997.1"/>
    <property type="molecule type" value="Genomic_DNA"/>
</dbReference>
<keyword evidence="1" id="KW-0175">Coiled coil</keyword>
<evidence type="ECO:0000313" key="2">
    <source>
        <dbReference type="EMBL" id="MDI3048155.1"/>
    </source>
</evidence>
<sequence length="470" mass="55869">MAEIKCPHCKKIFSIEKDDYNSLIEQVKNSTFKEEVEQKVQEQIKNIKLENDKKINEYQNQILAKENEIEKISFKYENRLKEYENNSIKEKVKIEKEIASKKDSEISELKKSILEQDQIIKSLKKNEEEKIKFSNLEYIKQIDQLKNQLTQKSNELENQKERLENKHNSEIFEIKKEIQNKHQKEIEKYEEETKNLKEEIDRQKNFRLNSTTKMVGESLEQFCQDEYYNNIQKNLIYDSKTEVKFGKDNDASEGSKGDFVFKEIDKSTNEEILSIMFEMKNYQTDSSNRKNEEFFKKLDKDRNIKKCEYAVLVTMLEPNNGKYDGIVDVSISHPEFKKMYVVRPQWFISIIQLLRKQAYDLYKTKQQYLSYEQTNIDKKKLENDILNFKESFTKSVGYAKENFITAVKRIDSAIKVLEEMRENFRKAGTHLTTAVNKLDNLTMKKLAKGNKTLTNLINKEDGEEENNDWS</sequence>
<dbReference type="EMBL" id="CP101127">
    <property type="protein sequence ID" value="UTO26242.1"/>
    <property type="molecule type" value="Genomic_DNA"/>
</dbReference>
<organism evidence="3 5">
    <name type="scientific">Metamycoplasma hyosynoviae</name>
    <dbReference type="NCBI Taxonomy" id="29559"/>
    <lineage>
        <taxon>Bacteria</taxon>
        <taxon>Bacillati</taxon>
        <taxon>Mycoplasmatota</taxon>
        <taxon>Mycoplasmoidales</taxon>
        <taxon>Metamycoplasmataceae</taxon>
        <taxon>Metamycoplasma</taxon>
    </lineage>
</organism>
<evidence type="ECO:0000256" key="1">
    <source>
        <dbReference type="SAM" id="Coils"/>
    </source>
</evidence>
<gene>
    <name evidence="3" type="ORF">JN03_0613</name>
    <name evidence="4" type="ORF">NMG93_01560</name>
    <name evidence="2" type="ORF">QJ129_02665</name>
</gene>
<dbReference type="Proteomes" id="UP001059349">
    <property type="component" value="Chromosome"/>
</dbReference>
<dbReference type="AlphaFoldDB" id="A0A063YLQ9"/>
<proteinExistence type="predicted"/>
<protein>
    <submittedName>
        <fullName evidence="2">DUF2130 domain-containing protein</fullName>
    </submittedName>
</protein>
<name>A0A063YLQ9_9BACT</name>
<evidence type="ECO:0000313" key="4">
    <source>
        <dbReference type="EMBL" id="UTO26242.1"/>
    </source>
</evidence>